<gene>
    <name evidence="7" type="ORF">K3136_06720</name>
</gene>
<evidence type="ECO:0000256" key="3">
    <source>
        <dbReference type="ARBA" id="ARBA00022989"/>
    </source>
</evidence>
<keyword evidence="2 5" id="KW-0812">Transmembrane</keyword>
<dbReference type="Proteomes" id="UP000824321">
    <property type="component" value="Chromosome"/>
</dbReference>
<dbReference type="PANTHER" id="PTHR33507:SF3">
    <property type="entry name" value="INNER MEMBRANE PROTEIN YBBJ"/>
    <property type="match status" value="1"/>
</dbReference>
<proteinExistence type="predicted"/>
<protein>
    <submittedName>
        <fullName evidence="7">NfeD family protein</fullName>
    </submittedName>
</protein>
<keyword evidence="4 5" id="KW-0472">Membrane</keyword>
<organism evidence="7 8">
    <name type="scientific">Qipengyuania gelatinilytica</name>
    <dbReference type="NCBI Taxonomy" id="2867231"/>
    <lineage>
        <taxon>Bacteria</taxon>
        <taxon>Pseudomonadati</taxon>
        <taxon>Pseudomonadota</taxon>
        <taxon>Alphaproteobacteria</taxon>
        <taxon>Sphingomonadales</taxon>
        <taxon>Erythrobacteraceae</taxon>
        <taxon>Qipengyuania</taxon>
    </lineage>
</organism>
<sequence length="147" mass="15738">MEWFETLAPHWVWLALGFFLAAAEILVPGYFLMWLAGAALVTGVIAFALPIGIPLQIVAFAMLSIGAVFIGRNYLRANPVEDADPKMNRRGMRLAGETAIVVTAIDGGTGRVKHGDSEWLAKGCDAQVGEKVRISGSDGAVLIVEKI</sequence>
<keyword evidence="8" id="KW-1185">Reference proteome</keyword>
<evidence type="ECO:0000313" key="7">
    <source>
        <dbReference type="EMBL" id="QZD96367.1"/>
    </source>
</evidence>
<dbReference type="Gene3D" id="2.40.50.140">
    <property type="entry name" value="Nucleic acid-binding proteins"/>
    <property type="match status" value="1"/>
</dbReference>
<comment type="subcellular location">
    <subcellularLocation>
        <location evidence="1">Membrane</location>
        <topology evidence="1">Multi-pass membrane protein</topology>
    </subcellularLocation>
</comment>
<dbReference type="InterPro" id="IPR002810">
    <property type="entry name" value="NfeD-like_C"/>
</dbReference>
<feature type="transmembrane region" description="Helical" evidence="5">
    <location>
        <begin position="44"/>
        <end position="70"/>
    </location>
</feature>
<dbReference type="RefSeq" id="WP_221432087.1">
    <property type="nucleotide sequence ID" value="NZ_CP081294.1"/>
</dbReference>
<dbReference type="InterPro" id="IPR052165">
    <property type="entry name" value="Membrane_assoc_protease"/>
</dbReference>
<feature type="transmembrane region" description="Helical" evidence="5">
    <location>
        <begin position="12"/>
        <end position="32"/>
    </location>
</feature>
<dbReference type="Pfam" id="PF01957">
    <property type="entry name" value="NfeD"/>
    <property type="match status" value="1"/>
</dbReference>
<reference evidence="7 8" key="1">
    <citation type="submission" date="2021-08" db="EMBL/GenBank/DDBJ databases">
        <title>Comparative Genomics Analysis of the Genus Qipengyuania Reveals Extensive Genetic Diversity and Metabolic Versatility, Including the Description of Fifteen Novel Species.</title>
        <authorList>
            <person name="Liu Y."/>
        </authorList>
    </citation>
    <scope>NUCLEOTIDE SEQUENCE [LARGE SCALE GENOMIC DNA]</scope>
    <source>
        <strain evidence="7 8">1NDH1</strain>
    </source>
</reference>
<evidence type="ECO:0000256" key="5">
    <source>
        <dbReference type="SAM" id="Phobius"/>
    </source>
</evidence>
<dbReference type="InterPro" id="IPR012340">
    <property type="entry name" value="NA-bd_OB-fold"/>
</dbReference>
<dbReference type="PANTHER" id="PTHR33507">
    <property type="entry name" value="INNER MEMBRANE PROTEIN YBBJ"/>
    <property type="match status" value="1"/>
</dbReference>
<name>A0ABX9A9A2_9SPHN</name>
<evidence type="ECO:0000256" key="4">
    <source>
        <dbReference type="ARBA" id="ARBA00023136"/>
    </source>
</evidence>
<evidence type="ECO:0000259" key="6">
    <source>
        <dbReference type="Pfam" id="PF01957"/>
    </source>
</evidence>
<dbReference type="EMBL" id="CP081294">
    <property type="protein sequence ID" value="QZD96367.1"/>
    <property type="molecule type" value="Genomic_DNA"/>
</dbReference>
<accession>A0ABX9A9A2</accession>
<evidence type="ECO:0000256" key="2">
    <source>
        <dbReference type="ARBA" id="ARBA00022692"/>
    </source>
</evidence>
<feature type="domain" description="NfeD-like C-terminal" evidence="6">
    <location>
        <begin position="93"/>
        <end position="146"/>
    </location>
</feature>
<evidence type="ECO:0000313" key="8">
    <source>
        <dbReference type="Proteomes" id="UP000824321"/>
    </source>
</evidence>
<keyword evidence="3 5" id="KW-1133">Transmembrane helix</keyword>
<evidence type="ECO:0000256" key="1">
    <source>
        <dbReference type="ARBA" id="ARBA00004141"/>
    </source>
</evidence>